<evidence type="ECO:0000256" key="7">
    <source>
        <dbReference type="ARBA" id="ARBA00023163"/>
    </source>
</evidence>
<keyword evidence="14" id="KW-1185">Reference proteome</keyword>
<dbReference type="SMART" id="SM00293">
    <property type="entry name" value="PWWP"/>
    <property type="match status" value="1"/>
</dbReference>
<dbReference type="InterPro" id="IPR001944">
    <property type="entry name" value="Glycoside_Hdrlase_35"/>
</dbReference>
<feature type="compositionally biased region" description="Basic and acidic residues" evidence="11">
    <location>
        <begin position="1001"/>
        <end position="1013"/>
    </location>
</feature>
<evidence type="ECO:0000256" key="6">
    <source>
        <dbReference type="ARBA" id="ARBA00023015"/>
    </source>
</evidence>
<evidence type="ECO:0000256" key="1">
    <source>
        <dbReference type="ARBA" id="ARBA00001412"/>
    </source>
</evidence>
<dbReference type="InterPro" id="IPR017853">
    <property type="entry name" value="GH"/>
</dbReference>
<dbReference type="SUPFAM" id="SSF49785">
    <property type="entry name" value="Galactose-binding domain-like"/>
    <property type="match status" value="1"/>
</dbReference>
<evidence type="ECO:0000313" key="14">
    <source>
        <dbReference type="Proteomes" id="UP001417504"/>
    </source>
</evidence>
<dbReference type="InterPro" id="IPR031330">
    <property type="entry name" value="Gly_Hdrlase_35_cat"/>
</dbReference>
<dbReference type="Pfam" id="PF01301">
    <property type="entry name" value="Glyco_hydro_35"/>
    <property type="match status" value="1"/>
</dbReference>
<dbReference type="InterPro" id="IPR008979">
    <property type="entry name" value="Galactose-bd-like_sf"/>
</dbReference>
<dbReference type="GO" id="GO:0005975">
    <property type="term" value="P:carbohydrate metabolic process"/>
    <property type="evidence" value="ECO:0007669"/>
    <property type="project" value="InterPro"/>
</dbReference>
<protein>
    <recommendedName>
        <fullName evidence="3">beta-galactosidase</fullName>
        <ecNumber evidence="3">3.2.1.23</ecNumber>
    </recommendedName>
</protein>
<dbReference type="GO" id="GO:0035098">
    <property type="term" value="C:ESC/E(Z) complex"/>
    <property type="evidence" value="ECO:0007669"/>
    <property type="project" value="UniProtKB-ARBA"/>
</dbReference>
<feature type="region of interest" description="Disordered" evidence="11">
    <location>
        <begin position="600"/>
        <end position="626"/>
    </location>
</feature>
<dbReference type="FunFam" id="2.30.30.140:FF:000115">
    <property type="entry name" value="Tudor/PWWP/MBT superfamily protein"/>
    <property type="match status" value="1"/>
</dbReference>
<dbReference type="PANTHER" id="PTHR10688:SF5">
    <property type="entry name" value="PWWP DOMAIN-CONTAINING PROTEIN 1-RELATED"/>
    <property type="match status" value="1"/>
</dbReference>
<feature type="compositionally biased region" description="Basic and acidic residues" evidence="11">
    <location>
        <begin position="600"/>
        <end position="612"/>
    </location>
</feature>
<dbReference type="PRINTS" id="PR00742">
    <property type="entry name" value="GLHYDRLASE35"/>
</dbReference>
<feature type="domain" description="PWWP" evidence="12">
    <location>
        <begin position="305"/>
        <end position="366"/>
    </location>
</feature>
<dbReference type="SUPFAM" id="SSF51445">
    <property type="entry name" value="(Trans)glycosidases"/>
    <property type="match status" value="1"/>
</dbReference>
<dbReference type="GO" id="GO:0004565">
    <property type="term" value="F:beta-galactosidase activity"/>
    <property type="evidence" value="ECO:0007669"/>
    <property type="project" value="UniProtKB-EC"/>
</dbReference>
<feature type="compositionally biased region" description="Basic and acidic residues" evidence="11">
    <location>
        <begin position="965"/>
        <end position="974"/>
    </location>
</feature>
<accession>A0AAP0F0V3</accession>
<feature type="compositionally biased region" description="Polar residues" evidence="11">
    <location>
        <begin position="1191"/>
        <end position="1209"/>
    </location>
</feature>
<evidence type="ECO:0000313" key="13">
    <source>
        <dbReference type="EMBL" id="KAK9102551.1"/>
    </source>
</evidence>
<keyword evidence="9" id="KW-0326">Glycosidase</keyword>
<evidence type="ECO:0000259" key="12">
    <source>
        <dbReference type="PROSITE" id="PS50812"/>
    </source>
</evidence>
<dbReference type="SUPFAM" id="SSF63748">
    <property type="entry name" value="Tudor/PWWP/MBT"/>
    <property type="match status" value="1"/>
</dbReference>
<dbReference type="InterPro" id="IPR000313">
    <property type="entry name" value="PWWP_dom"/>
</dbReference>
<comment type="catalytic activity">
    <reaction evidence="1">
        <text>Hydrolysis of terminal non-reducing beta-D-galactose residues in beta-D-galactosides.</text>
        <dbReference type="EC" id="3.2.1.23"/>
    </reaction>
</comment>
<feature type="region of interest" description="Disordered" evidence="11">
    <location>
        <begin position="1186"/>
        <end position="1211"/>
    </location>
</feature>
<comment type="similarity">
    <text evidence="10">Belongs to the PDP family.</text>
</comment>
<dbReference type="EC" id="3.2.1.23" evidence="3"/>
<evidence type="ECO:0000256" key="9">
    <source>
        <dbReference type="ARBA" id="ARBA00023295"/>
    </source>
</evidence>
<feature type="region of interest" description="Disordered" evidence="11">
    <location>
        <begin position="780"/>
        <end position="854"/>
    </location>
</feature>
<name>A0AAP0F0V3_9MAGN</name>
<keyword evidence="5" id="KW-0378">Hydrolase</keyword>
<evidence type="ECO:0000256" key="10">
    <source>
        <dbReference type="ARBA" id="ARBA00060746"/>
    </source>
</evidence>
<evidence type="ECO:0000256" key="11">
    <source>
        <dbReference type="SAM" id="MobiDB-lite"/>
    </source>
</evidence>
<dbReference type="FunFam" id="3.20.20.80:FF:000006">
    <property type="entry name" value="Beta-galactosidase"/>
    <property type="match status" value="1"/>
</dbReference>
<evidence type="ECO:0000256" key="2">
    <source>
        <dbReference type="ARBA" id="ARBA00009809"/>
    </source>
</evidence>
<comment type="caution">
    <text evidence="13">The sequence shown here is derived from an EMBL/GenBank/DDBJ whole genome shotgun (WGS) entry which is preliminary data.</text>
</comment>
<feature type="region of interest" description="Disordered" evidence="11">
    <location>
        <begin position="986"/>
        <end position="1025"/>
    </location>
</feature>
<keyword evidence="8" id="KW-0539">Nucleus</keyword>
<dbReference type="CDD" id="cd05162">
    <property type="entry name" value="PWWP"/>
    <property type="match status" value="1"/>
</dbReference>
<sequence>MGGQGELGRESPGGSDDPPPSMVVEGDGGGEVSEGMGGGVVDKVRDLVGETRFSKELREADDGVVCVESERVGKKGNEHNLLEEVRVLEELEWEPGNDDECVDVGLESEREREENAGISSEDVRLLEELWVKSGKNESDVVSVEFEGGRQVDGEDLSENVDAPEVKVEGSFRGDIADFGNSLAEGVGVEEVKTKGAVERDGLAASESELGQTTRMSAQEEVRASEVKDEGAVRSDGFAGYETELVQMTGMPDTEARVSSDKMMVESSYSDFGIAYSSAEDGTNSRISEAAFGSQAAMVLSYGFEAGDMVWGKVKSHPWWPGHIFCEAFASPSVRRSKRDGHVLVAFFGDSSYGWFDLAELIPFESNFAEKSRQTNSRNFVRAVEEAVYESCRRQALGLTCRCRSQFNFRPTSVQGYFSVDVPGYEQGAVYSVQQIKKERDKFQPTKVLSFVQQLATMPRNGDQKALEWINYRATVLAFRKASFEEFDETYAQAFGVQPAHPSPESVIGSDQGARVPSRAPLSGPLVVAEALGERKGSGRLPKIKEHSRKDKYLFKRRDEPAEPRDFHNVPAHTNLAVSSAYSEGPTVTISSDYVFQKRTPDVSAKPDNESKQEGPGNDGTGGAALAGDTRWQENDYVGSSLAATEFSLADITLIDPPTEVRVNYPTNVPVANAITSSSLEDGRLYASTGSAMYEMDGISKSDLTARVLATGQDKSMMSRPHGLMNYADHNFEARDQYKQALSLPSENQTAVETVGASHVSNKPHGAPCVKTDTVVKKKKVLKRPAEDVGSDKCNMGTVKKKKRKEIGIESSSENTQRRLKTLKDGESPRKSAGKSLGIGSTPREKSQADQQRKENGVGIENVVVEFPQLLDDLMALALDPYYGAEQNIPTIARDVFLRFRSLVYQKSLVLAPPSEAEMYDFCAHRSAVTESADSLPVEDVKALPSKRPKSFKRPDDPTVSGRKRNLSDRQEEMSIKRLKKINDLKAFSSEKKSNNQTMQEMQREQKDATDQKDASTTAANKPVKPNLVKMQELPVKLSEPTMLVMKFPPRTTLPSINELKAKFGRFGPLDHSAMRVFWKSSQCRVVFRHKDHAQAALNYAMQNRALFGHVKVSYNLRGVEGPAQGAAEPIKADEAIGDATGAPLRRPPQPSILLKSCLKKPSSGGVDELGGALRGSPRVKFMLDGEESSRADQSMATGSSSSCRDLNTNDGGGSSSLAMDINSKNFQKLVSSVPLLQPNFVGPPRASSSSSSLSSHIPEMHETQQIRGLGHFAKPPPFSELEPINNSNYRNSNTTTSYNKNHQITTSNMDISHQMLSLLVRCNDIVMDVKSNLGYLMNGQRRILISGSIHYPRSVPEMWPDVIEKAKEGGLDVNQTHVFWNGHEPNPGEILGFQYYFEWRYDLVQFIKLVKQAGLYVHFRFVLNTEGFVFNAVIRGFLVWLKYVPGIRFRTDNEPFKAAMKKFTQKIVDMMKAEELFESQGGPIILAQIKNKYGSMEYEIGTPGQAYTEFVAKMAVDLEIVVPWVMCKQDDAPDPVNNTCNGFYCDWFYPDKAYKLKMWTEAWTGCVNIDSNEEFLKNGQYPWLTVLLAGRALHVFINGLLSGEEACLNCVWEPGHPKLTFSSNVKLNSGINKISVLSVAVGLLNIGTHFETWNAGVLGPVMLNDLNEGRRDLSWQKWSNKIGLEGGLEGEDLSLHSLSGSSSVEWVEGSFLVQGQPLTWYKTIFKSPDGDAPVALDVSSMGKEKPKKLQRGFSKMARLALFAFDTRLVIQVRRIKTDKASNDPELGGNPYGISSVTRTVDRICADIFEWQPSLLNYQREVSGRVGKPKGPVVASARESVMHTSHMMPLKRGALGSKHARLPSLLRFLEIRVRVVERQAGESARRGEAGDERIEVLGRVAEG</sequence>
<dbReference type="Proteomes" id="UP001417504">
    <property type="component" value="Unassembled WGS sequence"/>
</dbReference>
<dbReference type="EMBL" id="JBBNAE010000008">
    <property type="protein sequence ID" value="KAK9102551.1"/>
    <property type="molecule type" value="Genomic_DNA"/>
</dbReference>
<evidence type="ECO:0000256" key="5">
    <source>
        <dbReference type="ARBA" id="ARBA00022801"/>
    </source>
</evidence>
<keyword evidence="6" id="KW-0805">Transcription regulation</keyword>
<feature type="region of interest" description="Disordered" evidence="11">
    <location>
        <begin position="1279"/>
        <end position="1299"/>
    </location>
</feature>
<keyword evidence="7" id="KW-0804">Transcription</keyword>
<comment type="similarity">
    <text evidence="2">Belongs to the glycosyl hydrolase 35 family.</text>
</comment>
<feature type="region of interest" description="Disordered" evidence="11">
    <location>
        <begin position="497"/>
        <end position="519"/>
    </location>
</feature>
<feature type="compositionally biased region" description="Basic and acidic residues" evidence="11">
    <location>
        <begin position="842"/>
        <end position="854"/>
    </location>
</feature>
<evidence type="ECO:0000256" key="3">
    <source>
        <dbReference type="ARBA" id="ARBA00012756"/>
    </source>
</evidence>
<feature type="region of interest" description="Disordered" evidence="11">
    <location>
        <begin position="537"/>
        <end position="570"/>
    </location>
</feature>
<reference evidence="13 14" key="1">
    <citation type="submission" date="2024-01" db="EMBL/GenBank/DDBJ databases">
        <title>Genome assemblies of Stephania.</title>
        <authorList>
            <person name="Yang L."/>
        </authorList>
    </citation>
    <scope>NUCLEOTIDE SEQUENCE [LARGE SCALE GENOMIC DNA]</scope>
    <source>
        <strain evidence="13">QJT</strain>
        <tissue evidence="13">Leaf</tissue>
    </source>
</reference>
<dbReference type="Pfam" id="PF00855">
    <property type="entry name" value="PWWP"/>
    <property type="match status" value="1"/>
</dbReference>
<dbReference type="InterPro" id="IPR052657">
    <property type="entry name" value="PDP_family_Arabidopsis"/>
</dbReference>
<feature type="region of interest" description="Disordered" evidence="11">
    <location>
        <begin position="933"/>
        <end position="974"/>
    </location>
</feature>
<dbReference type="GO" id="GO:2000028">
    <property type="term" value="P:regulation of photoperiodism, flowering"/>
    <property type="evidence" value="ECO:0007669"/>
    <property type="project" value="UniProtKB-ARBA"/>
</dbReference>
<gene>
    <name evidence="13" type="ORF">Sjap_019805</name>
</gene>
<keyword evidence="4" id="KW-0732">Signal</keyword>
<dbReference type="PROSITE" id="PS50812">
    <property type="entry name" value="PWWP"/>
    <property type="match status" value="1"/>
</dbReference>
<feature type="region of interest" description="Disordered" evidence="11">
    <location>
        <begin position="1"/>
        <end position="40"/>
    </location>
</feature>
<dbReference type="Gene3D" id="2.30.30.140">
    <property type="match status" value="1"/>
</dbReference>
<proteinExistence type="inferred from homology"/>
<evidence type="ECO:0000256" key="4">
    <source>
        <dbReference type="ARBA" id="ARBA00022729"/>
    </source>
</evidence>
<dbReference type="PANTHER" id="PTHR10688">
    <property type="entry name" value="PWWP DOMAIN-CONTAINING PROTEIN"/>
    <property type="match status" value="1"/>
</dbReference>
<dbReference type="GO" id="GO:0006355">
    <property type="term" value="P:regulation of DNA-templated transcription"/>
    <property type="evidence" value="ECO:0007669"/>
    <property type="project" value="UniProtKB-ARBA"/>
</dbReference>
<evidence type="ECO:0000256" key="8">
    <source>
        <dbReference type="ARBA" id="ARBA00023242"/>
    </source>
</evidence>
<dbReference type="Gene3D" id="3.20.20.80">
    <property type="entry name" value="Glycosidases"/>
    <property type="match status" value="1"/>
</dbReference>
<organism evidence="13 14">
    <name type="scientific">Stephania japonica</name>
    <dbReference type="NCBI Taxonomy" id="461633"/>
    <lineage>
        <taxon>Eukaryota</taxon>
        <taxon>Viridiplantae</taxon>
        <taxon>Streptophyta</taxon>
        <taxon>Embryophyta</taxon>
        <taxon>Tracheophyta</taxon>
        <taxon>Spermatophyta</taxon>
        <taxon>Magnoliopsida</taxon>
        <taxon>Ranunculales</taxon>
        <taxon>Menispermaceae</taxon>
        <taxon>Menispermoideae</taxon>
        <taxon>Cissampelideae</taxon>
        <taxon>Stephania</taxon>
    </lineage>
</organism>
<feature type="compositionally biased region" description="Basic and acidic residues" evidence="11">
    <location>
        <begin position="537"/>
        <end position="567"/>
    </location>
</feature>
<feature type="compositionally biased region" description="Low complexity" evidence="11">
    <location>
        <begin position="1285"/>
        <end position="1299"/>
    </location>
</feature>
<feature type="compositionally biased region" description="Gly residues" evidence="11">
    <location>
        <begin position="26"/>
        <end position="40"/>
    </location>
</feature>